<dbReference type="Pfam" id="PF00484">
    <property type="entry name" value="Pro_CA"/>
    <property type="match status" value="1"/>
</dbReference>
<comment type="similarity">
    <text evidence="1 7">Belongs to the beta-class carbonic anhydrase family.</text>
</comment>
<keyword evidence="6 7" id="KW-0862">Zinc</keyword>
<evidence type="ECO:0000256" key="2">
    <source>
        <dbReference type="ARBA" id="ARBA00022741"/>
    </source>
</evidence>
<dbReference type="GO" id="GO:0097550">
    <property type="term" value="C:transcription preinitiation complex"/>
    <property type="evidence" value="ECO:0007669"/>
    <property type="project" value="TreeGrafter"/>
</dbReference>
<evidence type="ECO:0000256" key="3">
    <source>
        <dbReference type="ARBA" id="ARBA00022801"/>
    </source>
</evidence>
<dbReference type="EC" id="4.2.1.1" evidence="7"/>
<protein>
    <recommendedName>
        <fullName evidence="7">Carbonic anhydrase</fullName>
        <ecNumber evidence="7">4.2.1.1</ecNumber>
    </recommendedName>
    <alternativeName>
        <fullName evidence="7">Carbonate dehydratase</fullName>
    </alternativeName>
</protein>
<dbReference type="GO" id="GO:0008270">
    <property type="term" value="F:zinc ion binding"/>
    <property type="evidence" value="ECO:0007669"/>
    <property type="project" value="UniProtKB-UniRule"/>
</dbReference>
<dbReference type="PANTHER" id="PTHR11274:SF0">
    <property type="entry name" value="GENERAL TRANSCRIPTION AND DNA REPAIR FACTOR IIH HELICASE SUBUNIT XPB"/>
    <property type="match status" value="1"/>
</dbReference>
<evidence type="ECO:0000256" key="6">
    <source>
        <dbReference type="PIRSR" id="PIRSR601765-1"/>
    </source>
</evidence>
<comment type="caution">
    <text evidence="10">The sequence shown here is derived from an EMBL/GenBank/DDBJ whole genome shotgun (WGS) entry which is preliminary data.</text>
</comment>
<comment type="function">
    <text evidence="7">Reversible hydration of carbon dioxide.</text>
</comment>
<feature type="domain" description="ERCC3/RAD25/XPB helicase C-terminal" evidence="9">
    <location>
        <begin position="86"/>
        <end position="202"/>
    </location>
</feature>
<feature type="binding site" evidence="6">
    <location>
        <position position="58"/>
    </location>
    <ligand>
        <name>Zn(2+)</name>
        <dbReference type="ChEBI" id="CHEBI:29105"/>
    </ligand>
</feature>
<dbReference type="EMBL" id="JARJLG010000013">
    <property type="protein sequence ID" value="KAJ7775999.1"/>
    <property type="molecule type" value="Genomic_DNA"/>
</dbReference>
<comment type="catalytic activity">
    <reaction evidence="7">
        <text>hydrogencarbonate + H(+) = CO2 + H2O</text>
        <dbReference type="Rhea" id="RHEA:10748"/>
        <dbReference type="ChEBI" id="CHEBI:15377"/>
        <dbReference type="ChEBI" id="CHEBI:15378"/>
        <dbReference type="ChEBI" id="CHEBI:16526"/>
        <dbReference type="ChEBI" id="CHEBI:17544"/>
        <dbReference type="EC" id="4.2.1.1"/>
    </reaction>
</comment>
<dbReference type="AlphaFoldDB" id="A0AAD7K0W7"/>
<comment type="cofactor">
    <cofactor evidence="6">
        <name>Zn(2+)</name>
        <dbReference type="ChEBI" id="CHEBI:29105"/>
    </cofactor>
    <text evidence="6">Binds 1 zinc ion per subunit.</text>
</comment>
<evidence type="ECO:0000256" key="8">
    <source>
        <dbReference type="SAM" id="MobiDB-lite"/>
    </source>
</evidence>
<organism evidence="10 11">
    <name type="scientific">Mycena maculata</name>
    <dbReference type="NCBI Taxonomy" id="230809"/>
    <lineage>
        <taxon>Eukaryota</taxon>
        <taxon>Fungi</taxon>
        <taxon>Dikarya</taxon>
        <taxon>Basidiomycota</taxon>
        <taxon>Agaricomycotina</taxon>
        <taxon>Agaricomycetes</taxon>
        <taxon>Agaricomycetidae</taxon>
        <taxon>Agaricales</taxon>
        <taxon>Marasmiineae</taxon>
        <taxon>Mycenaceae</taxon>
        <taxon>Mycena</taxon>
    </lineage>
</organism>
<keyword evidence="7" id="KW-0456">Lyase</keyword>
<evidence type="ECO:0000256" key="1">
    <source>
        <dbReference type="ARBA" id="ARBA00006217"/>
    </source>
</evidence>
<sequence length="247" mass="27698">MTVSTTPTAQELFPTNPTAQELLPRNAEWERKIVAADPRYFERLAAVEQEPKVLWIGCADSRVPETTVCNCTLGDIFTHRNIANPSQIGDTSIDLPEATCLIQISSRFGSRRQEARRLRRVLRAKRQNDDRFNAFFYSSRRTRGKWRSARGGSSSSSTRGMRSKVITRIDGLEATDGLVYRTRDEQDQLLQTVLRVGEREVDASGDMPEGRTPVRQNAPASRMVAGMRATSSLRGAKERAGAKKGRR</sequence>
<evidence type="ECO:0000313" key="10">
    <source>
        <dbReference type="EMBL" id="KAJ7775999.1"/>
    </source>
</evidence>
<dbReference type="InterPro" id="IPR050615">
    <property type="entry name" value="ATP-dep_DNA_Helicase"/>
</dbReference>
<keyword evidence="6" id="KW-0479">Metal-binding</keyword>
<keyword evidence="5" id="KW-0067">ATP-binding</keyword>
<dbReference type="GO" id="GO:0016787">
    <property type="term" value="F:hydrolase activity"/>
    <property type="evidence" value="ECO:0007669"/>
    <property type="project" value="UniProtKB-KW"/>
</dbReference>
<keyword evidence="3" id="KW-0378">Hydrolase</keyword>
<dbReference type="GO" id="GO:0005524">
    <property type="term" value="F:ATP binding"/>
    <property type="evidence" value="ECO:0007669"/>
    <property type="project" value="UniProtKB-KW"/>
</dbReference>
<feature type="binding site" evidence="6">
    <location>
        <position position="60"/>
    </location>
    <ligand>
        <name>Zn(2+)</name>
        <dbReference type="ChEBI" id="CHEBI:29105"/>
    </ligand>
</feature>
<dbReference type="InterPro" id="IPR036874">
    <property type="entry name" value="Carbonic_anhydrase_sf"/>
</dbReference>
<dbReference type="Gene3D" id="3.40.1050.10">
    <property type="entry name" value="Carbonic anhydrase"/>
    <property type="match status" value="1"/>
</dbReference>
<evidence type="ECO:0000313" key="11">
    <source>
        <dbReference type="Proteomes" id="UP001215280"/>
    </source>
</evidence>
<evidence type="ECO:0000256" key="5">
    <source>
        <dbReference type="ARBA" id="ARBA00022840"/>
    </source>
</evidence>
<dbReference type="SUPFAM" id="SSF53056">
    <property type="entry name" value="beta-carbonic anhydrase, cab"/>
    <property type="match status" value="1"/>
</dbReference>
<gene>
    <name evidence="10" type="ORF">DFH07DRAFT_766939</name>
</gene>
<dbReference type="GO" id="GO:0004089">
    <property type="term" value="F:carbonate dehydratase activity"/>
    <property type="evidence" value="ECO:0007669"/>
    <property type="project" value="UniProtKB-UniRule"/>
</dbReference>
<name>A0AAD7K0W7_9AGAR</name>
<dbReference type="InterPro" id="IPR032438">
    <property type="entry name" value="ERCC3_RAD25_C"/>
</dbReference>
<keyword evidence="11" id="KW-1185">Reference proteome</keyword>
<evidence type="ECO:0000259" key="9">
    <source>
        <dbReference type="Pfam" id="PF16203"/>
    </source>
</evidence>
<keyword evidence="2" id="KW-0547">Nucleotide-binding</keyword>
<feature type="region of interest" description="Disordered" evidence="8">
    <location>
        <begin position="201"/>
        <end position="247"/>
    </location>
</feature>
<evidence type="ECO:0000256" key="4">
    <source>
        <dbReference type="ARBA" id="ARBA00022806"/>
    </source>
</evidence>
<accession>A0AAD7K0W7</accession>
<dbReference type="Pfam" id="PF16203">
    <property type="entry name" value="ERCC3_RAD25_C"/>
    <property type="match status" value="1"/>
</dbReference>
<dbReference type="GO" id="GO:0043138">
    <property type="term" value="F:3'-5' DNA helicase activity"/>
    <property type="evidence" value="ECO:0007669"/>
    <property type="project" value="TreeGrafter"/>
</dbReference>
<dbReference type="PANTHER" id="PTHR11274">
    <property type="entry name" value="RAD25/XP-B DNA REPAIR HELICASE"/>
    <property type="match status" value="1"/>
</dbReference>
<dbReference type="GO" id="GO:0000112">
    <property type="term" value="C:nucleotide-excision repair factor 3 complex"/>
    <property type="evidence" value="ECO:0007669"/>
    <property type="project" value="TreeGrafter"/>
</dbReference>
<evidence type="ECO:0000256" key="7">
    <source>
        <dbReference type="RuleBase" id="RU003956"/>
    </source>
</evidence>
<dbReference type="Proteomes" id="UP001215280">
    <property type="component" value="Unassembled WGS sequence"/>
</dbReference>
<keyword evidence="4" id="KW-0347">Helicase</keyword>
<dbReference type="SMART" id="SM00947">
    <property type="entry name" value="Pro_CA"/>
    <property type="match status" value="1"/>
</dbReference>
<proteinExistence type="inferred from homology"/>
<dbReference type="GO" id="GO:0006367">
    <property type="term" value="P:transcription initiation at RNA polymerase II promoter"/>
    <property type="evidence" value="ECO:0007669"/>
    <property type="project" value="TreeGrafter"/>
</dbReference>
<dbReference type="InterPro" id="IPR001765">
    <property type="entry name" value="Carbonic_anhydrase"/>
</dbReference>
<reference evidence="10" key="1">
    <citation type="submission" date="2023-03" db="EMBL/GenBank/DDBJ databases">
        <title>Massive genome expansion in bonnet fungi (Mycena s.s.) driven by repeated elements and novel gene families across ecological guilds.</title>
        <authorList>
            <consortium name="Lawrence Berkeley National Laboratory"/>
            <person name="Harder C.B."/>
            <person name="Miyauchi S."/>
            <person name="Viragh M."/>
            <person name="Kuo A."/>
            <person name="Thoen E."/>
            <person name="Andreopoulos B."/>
            <person name="Lu D."/>
            <person name="Skrede I."/>
            <person name="Drula E."/>
            <person name="Henrissat B."/>
            <person name="Morin E."/>
            <person name="Kohler A."/>
            <person name="Barry K."/>
            <person name="LaButti K."/>
            <person name="Morin E."/>
            <person name="Salamov A."/>
            <person name="Lipzen A."/>
            <person name="Mereny Z."/>
            <person name="Hegedus B."/>
            <person name="Baldrian P."/>
            <person name="Stursova M."/>
            <person name="Weitz H."/>
            <person name="Taylor A."/>
            <person name="Grigoriev I.V."/>
            <person name="Nagy L.G."/>
            <person name="Martin F."/>
            <person name="Kauserud H."/>
        </authorList>
    </citation>
    <scope>NUCLEOTIDE SEQUENCE</scope>
    <source>
        <strain evidence="10">CBHHK188m</strain>
    </source>
</reference>
<dbReference type="GO" id="GO:0005675">
    <property type="term" value="C:transcription factor TFIIH holo complex"/>
    <property type="evidence" value="ECO:0007669"/>
    <property type="project" value="TreeGrafter"/>
</dbReference>